<dbReference type="Gene3D" id="3.30.300.30">
    <property type="match status" value="1"/>
</dbReference>
<dbReference type="PROSITE" id="PS00455">
    <property type="entry name" value="AMP_BINDING"/>
    <property type="match status" value="1"/>
</dbReference>
<dbReference type="PANTHER" id="PTHR43767:SF1">
    <property type="entry name" value="NONRIBOSOMAL PEPTIDE SYNTHASE PES1 (EUROFUNG)-RELATED"/>
    <property type="match status" value="1"/>
</dbReference>
<dbReference type="InterPro" id="IPR042099">
    <property type="entry name" value="ANL_N_sf"/>
</dbReference>
<gene>
    <name evidence="3" type="ORF">I7412_29765</name>
</gene>
<dbReference type="InterPro" id="IPR025110">
    <property type="entry name" value="AMP-bd_C"/>
</dbReference>
<dbReference type="SUPFAM" id="SSF56801">
    <property type="entry name" value="Acetyl-CoA synthetase-like"/>
    <property type="match status" value="1"/>
</dbReference>
<sequence length="561" mass="59796">MTAPAGDPRAALVAPGSYFEVADEDVRGVRMPVFRHRIRSLRELLAGTARFGERTYLVEGDVRVGFATHLEYVDALAAALQDDYRLRPGERVAIYAANRWEWIVAFWAVATAGAIPATYNGWWTPDEFAYATGLVEPSLVIGDSRRLERAAEAGATPPVLDLDEVPAIVEARRGARPAPVSVDEDDPAVLIFTSGTTGRPKAVTIGHRGLCGALQLAAFGETLAMVARGGAVPAAGDTLPAHDDVVLMTSPLFHTSMLFGVVLRAVVRGFTGVLLPGRFDPERVLAAIERERVTSWLALGGAAARVCAVPGRERYDTASLRHMGVGGAPVSPAVQRAIRDTFPGVANSLSIGYASTESVAVVANLAGPALERHPASTGRPSVTTRLELRDPAGVPVPEGTLGEVHVRSPYLMLGYWDDPAASAAVLRDDGWLAMGDVGRVVDGLLYIDSRARDLILVNAENVAPTEVEHRLEDHPEVLEAAVFAVDDEVTGDGVCAAVVTGPDAKLDGGALDAWCRAALAHYKVPTRWHLVTEPLPRTATGKLLKHEIRALVTGEKPSQYI</sequence>
<dbReference type="Pfam" id="PF13193">
    <property type="entry name" value="AMP-binding_C"/>
    <property type="match status" value="1"/>
</dbReference>
<dbReference type="AlphaFoldDB" id="A0A937URM3"/>
<organism evidence="3 4">
    <name type="scientific">Frankia nepalensis</name>
    <dbReference type="NCBI Taxonomy" id="1836974"/>
    <lineage>
        <taxon>Bacteria</taxon>
        <taxon>Bacillati</taxon>
        <taxon>Actinomycetota</taxon>
        <taxon>Actinomycetes</taxon>
        <taxon>Frankiales</taxon>
        <taxon>Frankiaceae</taxon>
        <taxon>Frankia</taxon>
    </lineage>
</organism>
<dbReference type="PANTHER" id="PTHR43767">
    <property type="entry name" value="LONG-CHAIN-FATTY-ACID--COA LIGASE"/>
    <property type="match status" value="1"/>
</dbReference>
<dbReference type="Pfam" id="PF00501">
    <property type="entry name" value="AMP-binding"/>
    <property type="match status" value="1"/>
</dbReference>
<keyword evidence="3" id="KW-0436">Ligase</keyword>
<comment type="caution">
    <text evidence="3">The sequence shown here is derived from an EMBL/GenBank/DDBJ whole genome shotgun (WGS) entry which is preliminary data.</text>
</comment>
<evidence type="ECO:0000313" key="3">
    <source>
        <dbReference type="EMBL" id="MBL7631273.1"/>
    </source>
</evidence>
<accession>A0A937URM3</accession>
<dbReference type="EMBL" id="JAEACQ010000265">
    <property type="protein sequence ID" value="MBL7631273.1"/>
    <property type="molecule type" value="Genomic_DNA"/>
</dbReference>
<dbReference type="InterPro" id="IPR045851">
    <property type="entry name" value="AMP-bd_C_sf"/>
</dbReference>
<evidence type="ECO:0000259" key="2">
    <source>
        <dbReference type="Pfam" id="PF13193"/>
    </source>
</evidence>
<dbReference type="GO" id="GO:0016878">
    <property type="term" value="F:acid-thiol ligase activity"/>
    <property type="evidence" value="ECO:0007669"/>
    <property type="project" value="UniProtKB-ARBA"/>
</dbReference>
<dbReference type="InterPro" id="IPR020845">
    <property type="entry name" value="AMP-binding_CS"/>
</dbReference>
<keyword evidence="4" id="KW-1185">Reference proteome</keyword>
<name>A0A937URM3_9ACTN</name>
<dbReference type="RefSeq" id="WP_203006384.1">
    <property type="nucleotide sequence ID" value="NZ_JADWYU010000211.1"/>
</dbReference>
<reference evidence="3" key="1">
    <citation type="submission" date="2020-12" db="EMBL/GenBank/DDBJ databases">
        <title>Genomic characterization of non-nitrogen-fixing Frankia strains.</title>
        <authorList>
            <person name="Carlos-Shanley C."/>
            <person name="Guerra T."/>
            <person name="Hahn D."/>
        </authorList>
    </citation>
    <scope>NUCLEOTIDE SEQUENCE</scope>
    <source>
        <strain evidence="3">CN6</strain>
    </source>
</reference>
<evidence type="ECO:0000313" key="4">
    <source>
        <dbReference type="Proteomes" id="UP000604475"/>
    </source>
</evidence>
<dbReference type="Gene3D" id="3.40.50.12780">
    <property type="entry name" value="N-terminal domain of ligase-like"/>
    <property type="match status" value="1"/>
</dbReference>
<dbReference type="InterPro" id="IPR000873">
    <property type="entry name" value="AMP-dep_synth/lig_dom"/>
</dbReference>
<proteinExistence type="predicted"/>
<feature type="domain" description="AMP-dependent synthetase/ligase" evidence="1">
    <location>
        <begin position="49"/>
        <end position="416"/>
    </location>
</feature>
<dbReference type="Proteomes" id="UP000604475">
    <property type="component" value="Unassembled WGS sequence"/>
</dbReference>
<evidence type="ECO:0000259" key="1">
    <source>
        <dbReference type="Pfam" id="PF00501"/>
    </source>
</evidence>
<dbReference type="InterPro" id="IPR050237">
    <property type="entry name" value="ATP-dep_AMP-bd_enzyme"/>
</dbReference>
<feature type="domain" description="AMP-binding enzyme C-terminal" evidence="2">
    <location>
        <begin position="466"/>
        <end position="542"/>
    </location>
</feature>
<protein>
    <submittedName>
        <fullName evidence="3">Acyl--CoA ligase</fullName>
    </submittedName>
</protein>